<protein>
    <submittedName>
        <fullName evidence="1">Uncharacterized protein</fullName>
    </submittedName>
</protein>
<reference evidence="1 2" key="1">
    <citation type="journal article" date="2019" name="Commun. Biol.">
        <title>The bagworm genome reveals a unique fibroin gene that provides high tensile strength.</title>
        <authorList>
            <person name="Kono N."/>
            <person name="Nakamura H."/>
            <person name="Ohtoshi R."/>
            <person name="Tomita M."/>
            <person name="Numata K."/>
            <person name="Arakawa K."/>
        </authorList>
    </citation>
    <scope>NUCLEOTIDE SEQUENCE [LARGE SCALE GENOMIC DNA]</scope>
</reference>
<keyword evidence="2" id="KW-1185">Reference proteome</keyword>
<proteinExistence type="predicted"/>
<evidence type="ECO:0000313" key="1">
    <source>
        <dbReference type="EMBL" id="GBP15730.1"/>
    </source>
</evidence>
<sequence>MRKLEAAEGRIVKITKENLNRIFKMEKKFDKMASEFSSTRTLLRHFGVPKKLEAIRKAVETKPAPHTLNYTEAESKPKRGCQIERCGGCEGDECGCGLTQEGEELKRRCELFLCKSSKKDQAEAQHVRGGPKSRQAGEDITYRGDLRHPENKFGRGLRYVIENPEQAHRLWS</sequence>
<dbReference type="AlphaFoldDB" id="A0A4C1TP32"/>
<gene>
    <name evidence="1" type="ORF">EVAR_93918_1</name>
</gene>
<dbReference type="Proteomes" id="UP000299102">
    <property type="component" value="Unassembled WGS sequence"/>
</dbReference>
<comment type="caution">
    <text evidence="1">The sequence shown here is derived from an EMBL/GenBank/DDBJ whole genome shotgun (WGS) entry which is preliminary data.</text>
</comment>
<accession>A0A4C1TP32</accession>
<dbReference type="EMBL" id="BGZK01000074">
    <property type="protein sequence ID" value="GBP15730.1"/>
    <property type="molecule type" value="Genomic_DNA"/>
</dbReference>
<organism evidence="1 2">
    <name type="scientific">Eumeta variegata</name>
    <name type="common">Bagworm moth</name>
    <name type="synonym">Eumeta japonica</name>
    <dbReference type="NCBI Taxonomy" id="151549"/>
    <lineage>
        <taxon>Eukaryota</taxon>
        <taxon>Metazoa</taxon>
        <taxon>Ecdysozoa</taxon>
        <taxon>Arthropoda</taxon>
        <taxon>Hexapoda</taxon>
        <taxon>Insecta</taxon>
        <taxon>Pterygota</taxon>
        <taxon>Neoptera</taxon>
        <taxon>Endopterygota</taxon>
        <taxon>Lepidoptera</taxon>
        <taxon>Glossata</taxon>
        <taxon>Ditrysia</taxon>
        <taxon>Tineoidea</taxon>
        <taxon>Psychidae</taxon>
        <taxon>Oiketicinae</taxon>
        <taxon>Eumeta</taxon>
    </lineage>
</organism>
<evidence type="ECO:0000313" key="2">
    <source>
        <dbReference type="Proteomes" id="UP000299102"/>
    </source>
</evidence>
<name>A0A4C1TP32_EUMVA</name>